<keyword evidence="3" id="KW-1185">Reference proteome</keyword>
<protein>
    <submittedName>
        <fullName evidence="2">Uncharacterized protein</fullName>
    </submittedName>
</protein>
<dbReference type="PaxDb" id="2903-EOD36224"/>
<feature type="compositionally biased region" description="Low complexity" evidence="1">
    <location>
        <begin position="782"/>
        <end position="792"/>
    </location>
</feature>
<feature type="region of interest" description="Disordered" evidence="1">
    <location>
        <begin position="43"/>
        <end position="107"/>
    </location>
</feature>
<name>A0A0D3KKD9_EMIH1</name>
<accession>A0A0D3KKD9</accession>
<dbReference type="RefSeq" id="XP_005788653.1">
    <property type="nucleotide sequence ID" value="XM_005788596.1"/>
</dbReference>
<proteinExistence type="predicted"/>
<feature type="compositionally biased region" description="Pro residues" evidence="1">
    <location>
        <begin position="52"/>
        <end position="73"/>
    </location>
</feature>
<reference evidence="3" key="1">
    <citation type="journal article" date="2013" name="Nature">
        <title>Pan genome of the phytoplankton Emiliania underpins its global distribution.</title>
        <authorList>
            <person name="Read B.A."/>
            <person name="Kegel J."/>
            <person name="Klute M.J."/>
            <person name="Kuo A."/>
            <person name="Lefebvre S.C."/>
            <person name="Maumus F."/>
            <person name="Mayer C."/>
            <person name="Miller J."/>
            <person name="Monier A."/>
            <person name="Salamov A."/>
            <person name="Young J."/>
            <person name="Aguilar M."/>
            <person name="Claverie J.M."/>
            <person name="Frickenhaus S."/>
            <person name="Gonzalez K."/>
            <person name="Herman E.K."/>
            <person name="Lin Y.C."/>
            <person name="Napier J."/>
            <person name="Ogata H."/>
            <person name="Sarno A.F."/>
            <person name="Shmutz J."/>
            <person name="Schroeder D."/>
            <person name="de Vargas C."/>
            <person name="Verret F."/>
            <person name="von Dassow P."/>
            <person name="Valentin K."/>
            <person name="Van de Peer Y."/>
            <person name="Wheeler G."/>
            <person name="Dacks J.B."/>
            <person name="Delwiche C.F."/>
            <person name="Dyhrman S.T."/>
            <person name="Glockner G."/>
            <person name="John U."/>
            <person name="Richards T."/>
            <person name="Worden A.Z."/>
            <person name="Zhang X."/>
            <person name="Grigoriev I.V."/>
            <person name="Allen A.E."/>
            <person name="Bidle K."/>
            <person name="Borodovsky M."/>
            <person name="Bowler C."/>
            <person name="Brownlee C."/>
            <person name="Cock J.M."/>
            <person name="Elias M."/>
            <person name="Gladyshev V.N."/>
            <person name="Groth M."/>
            <person name="Guda C."/>
            <person name="Hadaegh A."/>
            <person name="Iglesias-Rodriguez M.D."/>
            <person name="Jenkins J."/>
            <person name="Jones B.M."/>
            <person name="Lawson T."/>
            <person name="Leese F."/>
            <person name="Lindquist E."/>
            <person name="Lobanov A."/>
            <person name="Lomsadze A."/>
            <person name="Malik S.B."/>
            <person name="Marsh M.E."/>
            <person name="Mackinder L."/>
            <person name="Mock T."/>
            <person name="Mueller-Roeber B."/>
            <person name="Pagarete A."/>
            <person name="Parker M."/>
            <person name="Probert I."/>
            <person name="Quesneville H."/>
            <person name="Raines C."/>
            <person name="Rensing S.A."/>
            <person name="Riano-Pachon D.M."/>
            <person name="Richier S."/>
            <person name="Rokitta S."/>
            <person name="Shiraiwa Y."/>
            <person name="Soanes D.M."/>
            <person name="van der Giezen M."/>
            <person name="Wahlund T.M."/>
            <person name="Williams B."/>
            <person name="Wilson W."/>
            <person name="Wolfe G."/>
            <person name="Wurch L.L."/>
        </authorList>
    </citation>
    <scope>NUCLEOTIDE SEQUENCE</scope>
</reference>
<feature type="compositionally biased region" description="Polar residues" evidence="1">
    <location>
        <begin position="75"/>
        <end position="84"/>
    </location>
</feature>
<feature type="compositionally biased region" description="Low complexity" evidence="1">
    <location>
        <begin position="804"/>
        <end position="813"/>
    </location>
</feature>
<reference evidence="2" key="2">
    <citation type="submission" date="2024-10" db="UniProtKB">
        <authorList>
            <consortium name="EnsemblProtists"/>
        </authorList>
    </citation>
    <scope>IDENTIFICATION</scope>
</reference>
<dbReference type="Proteomes" id="UP000013827">
    <property type="component" value="Unassembled WGS sequence"/>
</dbReference>
<organism evidence="2 3">
    <name type="scientific">Emiliania huxleyi (strain CCMP1516)</name>
    <dbReference type="NCBI Taxonomy" id="280463"/>
    <lineage>
        <taxon>Eukaryota</taxon>
        <taxon>Haptista</taxon>
        <taxon>Haptophyta</taxon>
        <taxon>Prymnesiophyceae</taxon>
        <taxon>Isochrysidales</taxon>
        <taxon>Noelaerhabdaceae</taxon>
        <taxon>Emiliania</taxon>
    </lineage>
</organism>
<dbReference type="AlphaFoldDB" id="A0A0D3KKD9"/>
<feature type="region of interest" description="Disordered" evidence="1">
    <location>
        <begin position="782"/>
        <end position="813"/>
    </location>
</feature>
<sequence>MFRSPHGALPNDETTAVGALLWTGLVTTAGALALESEAFKAPTSHAAAATAAPPPPPPPPPPAVAGQAPPPPSHTDATIRQCSGSAALHNASPSTRPSSAAPPPPPAIAIVPTGSTFNFYELFNDPRYQPILNLCFHFLDPALSNETEGAAAFADEATGNAAALILDFGRSPGDRAALARTRAKQTGKNGGIGMSDYARRRFPSFLASAVTSQRACARVYPALREMSLTPPNTATATALVAAHGVIDSALADVRTRHAALDEQVRHWVDGTTRSAYHPHLKRGFQLPPLAALLGDADGTSSSCLSQHSLSAVVNNDAWLDAKDACDSFDSQNAGATVPHREATSLISHSQVGSGAWLLRLPDATVPRSIIPSDAFLSACQHRLGLYLTALDDVYNALEERGVTVTQHQRLGNHCLNSANATHRHNAALAAVHRALTSVTSDALPVGSIQLADKGDGTPASKAERRGYYAHVNKGHIPDLIRFGSTTTCWEFKCYTPFLPSGAKGNGSARCGGAASRADGHFIALGNTEEHLSVVVLGHPQRGDPDTEEQLDRVSGDGWVAAKDGDYADALAKGHTVILLVTESTGAFSADLDRVLRQLARTARASGSIDHTPYGTSRASTRSHYTFHSAAISAAIVTADALTIQNSAAALGFELTLDPRDLARRSTSGASQANASPKWLRNSTCIALVPILPVLIDYICRVEAVDIDLGEDDKDTWLEEQLEDDLEEHAVNHTDLHLLEASMLADLLLICGSFVLAEASQRLARERLGSAGAQPAWISSPFGFRSVSTSSSERLSDRASDDDGAAASRSSPAT</sequence>
<evidence type="ECO:0000313" key="3">
    <source>
        <dbReference type="Proteomes" id="UP000013827"/>
    </source>
</evidence>
<evidence type="ECO:0000313" key="2">
    <source>
        <dbReference type="EnsemblProtists" id="EOD36224"/>
    </source>
</evidence>
<dbReference type="EnsemblProtists" id="EOD36224">
    <property type="protein sequence ID" value="EOD36224"/>
    <property type="gene ID" value="EMIHUDRAFT_122556"/>
</dbReference>
<dbReference type="HOGENOM" id="CLU_347385_0_0_1"/>
<dbReference type="GeneID" id="17281497"/>
<dbReference type="KEGG" id="ehx:EMIHUDRAFT_122556"/>
<evidence type="ECO:0000256" key="1">
    <source>
        <dbReference type="SAM" id="MobiDB-lite"/>
    </source>
</evidence>